<dbReference type="Proteomes" id="UP000515908">
    <property type="component" value="Chromosome 09"/>
</dbReference>
<feature type="region of interest" description="Disordered" evidence="1">
    <location>
        <begin position="164"/>
        <end position="187"/>
    </location>
</feature>
<protein>
    <submittedName>
        <fullName evidence="2">Uncharacterized protein</fullName>
    </submittedName>
</protein>
<dbReference type="VEuPathDB" id="TriTrypDB:ADEAN_000504800"/>
<accession>A0A7G2CCM7</accession>
<dbReference type="EMBL" id="LR877153">
    <property type="protein sequence ID" value="CAD2217570.1"/>
    <property type="molecule type" value="Genomic_DNA"/>
</dbReference>
<keyword evidence="3" id="KW-1185">Reference proteome</keyword>
<sequence>MDKNPIRNSWTRDAYLRYAINFTNNLSRRMQQQQEEVDKARFTLEEQIIAENEKFTRRQRKRMEAFKRRWEGGAVEQSAEALKEEELREKYERLKFDEDAERRKNELETELQEKYPLEFMEDDLKMSLAPCMFLPVLQYYLRMKMEERTQGVDATAYLEKYQEGTRKSGGLKRAREGGPAAEGPAERSVEVKLEGIAASTAVHTRLGETPEPHGMGSFIIPFDTPSTGTGRRVRELPHFTCDGTYTVPGEDKQDSQPTESGVHASSFVAQCAGSKVALRVLEENLRRSIEKEEVVWSGRKARLEDAREALRRLEDDAIDLTEYTRVKLEERRRLAFGPGTVGECERQLEQVALGREKGLRVLHAQLEEVCRLLRGEGPASSRAEQAPDVVLVRTPQFTVVRHDTKDRRHEEVLASLQSPPTDVNSTLSGSGEWERVPLLEATGEVATKLYDAEWMEREASAYAWPTALEKTIRHVLYCDVDDDYGGEKGARPVPKTHDSKNMGYSRHGLYWRPLQISRRELSVVLSGKAPPDDGVITLDVCDLQRRPGATGKELAESDITLITPRFPRLPRFVKGGLLYIHGRGEFLSREAELSSLDT</sequence>
<evidence type="ECO:0000313" key="2">
    <source>
        <dbReference type="EMBL" id="CAD2217570.1"/>
    </source>
</evidence>
<reference evidence="2 3" key="1">
    <citation type="submission" date="2020-08" db="EMBL/GenBank/DDBJ databases">
        <authorList>
            <person name="Newling K."/>
            <person name="Davey J."/>
            <person name="Forrester S."/>
        </authorList>
    </citation>
    <scope>NUCLEOTIDE SEQUENCE [LARGE SCALE GENOMIC DNA]</scope>
    <source>
        <strain evidence="3">Crithidia deanei Carvalho (ATCC PRA-265)</strain>
    </source>
</reference>
<proteinExistence type="predicted"/>
<name>A0A7G2CCM7_9TRYP</name>
<dbReference type="AlphaFoldDB" id="A0A7G2CCM7"/>
<evidence type="ECO:0000313" key="3">
    <source>
        <dbReference type="Proteomes" id="UP000515908"/>
    </source>
</evidence>
<gene>
    <name evidence="2" type="ORF">ADEAN_000504800</name>
</gene>
<evidence type="ECO:0000256" key="1">
    <source>
        <dbReference type="SAM" id="MobiDB-lite"/>
    </source>
</evidence>
<organism evidence="2 3">
    <name type="scientific">Angomonas deanei</name>
    <dbReference type="NCBI Taxonomy" id="59799"/>
    <lineage>
        <taxon>Eukaryota</taxon>
        <taxon>Discoba</taxon>
        <taxon>Euglenozoa</taxon>
        <taxon>Kinetoplastea</taxon>
        <taxon>Metakinetoplastina</taxon>
        <taxon>Trypanosomatida</taxon>
        <taxon>Trypanosomatidae</taxon>
        <taxon>Strigomonadinae</taxon>
        <taxon>Angomonas</taxon>
    </lineage>
</organism>